<dbReference type="InterPro" id="IPR013762">
    <property type="entry name" value="Integrase-like_cat_sf"/>
</dbReference>
<evidence type="ECO:0008006" key="10">
    <source>
        <dbReference type="Google" id="ProtNLM"/>
    </source>
</evidence>
<dbReference type="InterPro" id="IPR025166">
    <property type="entry name" value="Integrase_DNA_bind_dom"/>
</dbReference>
<dbReference type="GO" id="GO:0015074">
    <property type="term" value="P:DNA integration"/>
    <property type="evidence" value="ECO:0007669"/>
    <property type="project" value="UniProtKB-KW"/>
</dbReference>
<evidence type="ECO:0000256" key="2">
    <source>
        <dbReference type="ARBA" id="ARBA00022908"/>
    </source>
</evidence>
<dbReference type="Proteomes" id="UP000035287">
    <property type="component" value="Chromosome"/>
</dbReference>
<dbReference type="InterPro" id="IPR050808">
    <property type="entry name" value="Phage_Integrase"/>
</dbReference>
<organism evidence="8 9">
    <name type="scientific">Croceicoccus naphthovorans</name>
    <dbReference type="NCBI Taxonomy" id="1348774"/>
    <lineage>
        <taxon>Bacteria</taxon>
        <taxon>Pseudomonadati</taxon>
        <taxon>Pseudomonadota</taxon>
        <taxon>Alphaproteobacteria</taxon>
        <taxon>Sphingomonadales</taxon>
        <taxon>Erythrobacteraceae</taxon>
        <taxon>Croceicoccus</taxon>
    </lineage>
</organism>
<dbReference type="Gene3D" id="1.10.443.10">
    <property type="entry name" value="Intergrase catalytic core"/>
    <property type="match status" value="1"/>
</dbReference>
<dbReference type="RefSeq" id="WP_047820723.1">
    <property type="nucleotide sequence ID" value="NZ_CP011770.1"/>
</dbReference>
<dbReference type="Pfam" id="PF22022">
    <property type="entry name" value="Phage_int_M"/>
    <property type="match status" value="1"/>
</dbReference>
<reference evidence="8 9" key="1">
    <citation type="submission" date="2015-06" db="EMBL/GenBank/DDBJ databases">
        <authorList>
            <person name="Zeng Y."/>
            <person name="Huang Y."/>
        </authorList>
    </citation>
    <scope>NUCLEOTIDE SEQUENCE [LARGE SCALE GENOMIC DNA]</scope>
    <source>
        <strain evidence="8 9">PQ-2</strain>
    </source>
</reference>
<proteinExistence type="inferred from homology"/>
<accession>A0A0G3XEV7</accession>
<dbReference type="SUPFAM" id="SSF56349">
    <property type="entry name" value="DNA breaking-rejoining enzymes"/>
    <property type="match status" value="1"/>
</dbReference>
<dbReference type="PANTHER" id="PTHR30629:SF2">
    <property type="entry name" value="PROPHAGE INTEGRASE INTS-RELATED"/>
    <property type="match status" value="1"/>
</dbReference>
<dbReference type="STRING" id="1348774.AB433_08760"/>
<protein>
    <recommendedName>
        <fullName evidence="10">Integrase</fullName>
    </recommendedName>
</protein>
<dbReference type="KEGG" id="cna:AB433_08760"/>
<dbReference type="PATRIC" id="fig|1348774.3.peg.1838"/>
<dbReference type="Pfam" id="PF00589">
    <property type="entry name" value="Phage_integrase"/>
    <property type="match status" value="1"/>
</dbReference>
<keyword evidence="2" id="KW-0229">DNA integration</keyword>
<evidence type="ECO:0000256" key="1">
    <source>
        <dbReference type="ARBA" id="ARBA00008857"/>
    </source>
</evidence>
<sequence length="398" mass="44562">MARPRDRLTVKSVETLKKVGLHADGGGLYLNVRKNSRSWSFIYQWQGRRREAGLGPVHLVSLHEARDKRDELRRKVRDGIDPLAEPAPSTVVPTFGESATDLIASLEMGWKNDKHKKQWRSTLEGYCQPIWSLPVDQVGATEIVEVLAPIWGEKPETASRLRGRIERVLDFAKVNGHRSGENPARWRGNLQHVLPSHNKRSKVRHHPAMPYAQVPDFVAGVKKRHSVAGRALEFLIHTAARTSEVLHATWAEVDLEAKTWTVPKERMKMGLEHVVPLSEPALVVLRAMAVFGAEPDAPIFPGRTGKPLSQMAMAMLLRRMEVDEFTVHGFRSSFRDWAGEETSHPREVVEMALAHLVGNSVERAYRRGTALAKRRELMDAWSAYVVGGPIGHASESGG</sequence>
<evidence type="ECO:0000256" key="4">
    <source>
        <dbReference type="ARBA" id="ARBA00023172"/>
    </source>
</evidence>
<feature type="domain" description="Tyr recombinase" evidence="6">
    <location>
        <begin position="204"/>
        <end position="379"/>
    </location>
</feature>
<feature type="domain" description="Core-binding (CB)" evidence="7">
    <location>
        <begin position="93"/>
        <end position="173"/>
    </location>
</feature>
<keyword evidence="9" id="KW-1185">Reference proteome</keyword>
<evidence type="ECO:0000313" key="9">
    <source>
        <dbReference type="Proteomes" id="UP000035287"/>
    </source>
</evidence>
<evidence type="ECO:0000313" key="8">
    <source>
        <dbReference type="EMBL" id="AKM10045.1"/>
    </source>
</evidence>
<dbReference type="PANTHER" id="PTHR30629">
    <property type="entry name" value="PROPHAGE INTEGRASE"/>
    <property type="match status" value="1"/>
</dbReference>
<comment type="similarity">
    <text evidence="1">Belongs to the 'phage' integrase family.</text>
</comment>
<name>A0A0G3XEV7_9SPHN</name>
<dbReference type="InterPro" id="IPR002104">
    <property type="entry name" value="Integrase_catalytic"/>
</dbReference>
<keyword evidence="3 5" id="KW-0238">DNA-binding</keyword>
<dbReference type="EMBL" id="CP011770">
    <property type="protein sequence ID" value="AKM10045.1"/>
    <property type="molecule type" value="Genomic_DNA"/>
</dbReference>
<dbReference type="Pfam" id="PF13356">
    <property type="entry name" value="Arm-DNA-bind_3"/>
    <property type="match status" value="1"/>
</dbReference>
<evidence type="ECO:0000256" key="5">
    <source>
        <dbReference type="PROSITE-ProRule" id="PRU01248"/>
    </source>
</evidence>
<dbReference type="InterPro" id="IPR010998">
    <property type="entry name" value="Integrase_recombinase_N"/>
</dbReference>
<dbReference type="CDD" id="cd00801">
    <property type="entry name" value="INT_P4_C"/>
    <property type="match status" value="1"/>
</dbReference>
<dbReference type="InterPro" id="IPR053876">
    <property type="entry name" value="Phage_int_M"/>
</dbReference>
<dbReference type="GO" id="GO:0006310">
    <property type="term" value="P:DNA recombination"/>
    <property type="evidence" value="ECO:0007669"/>
    <property type="project" value="UniProtKB-KW"/>
</dbReference>
<keyword evidence="4" id="KW-0233">DNA recombination</keyword>
<dbReference type="PROSITE" id="PS51900">
    <property type="entry name" value="CB"/>
    <property type="match status" value="1"/>
</dbReference>
<dbReference type="AlphaFoldDB" id="A0A0G3XEV7"/>
<dbReference type="OrthoDB" id="7388552at2"/>
<dbReference type="InterPro" id="IPR038488">
    <property type="entry name" value="Integrase_DNA-bd_sf"/>
</dbReference>
<dbReference type="PROSITE" id="PS51898">
    <property type="entry name" value="TYR_RECOMBINASE"/>
    <property type="match status" value="1"/>
</dbReference>
<dbReference type="InterPro" id="IPR044068">
    <property type="entry name" value="CB"/>
</dbReference>
<dbReference type="InterPro" id="IPR011010">
    <property type="entry name" value="DNA_brk_join_enz"/>
</dbReference>
<evidence type="ECO:0000259" key="6">
    <source>
        <dbReference type="PROSITE" id="PS51898"/>
    </source>
</evidence>
<dbReference type="Gene3D" id="3.30.160.390">
    <property type="entry name" value="Integrase, DNA-binding domain"/>
    <property type="match status" value="1"/>
</dbReference>
<dbReference type="Gene3D" id="1.10.150.130">
    <property type="match status" value="1"/>
</dbReference>
<dbReference type="GO" id="GO:0003677">
    <property type="term" value="F:DNA binding"/>
    <property type="evidence" value="ECO:0007669"/>
    <property type="project" value="UniProtKB-UniRule"/>
</dbReference>
<evidence type="ECO:0000259" key="7">
    <source>
        <dbReference type="PROSITE" id="PS51900"/>
    </source>
</evidence>
<evidence type="ECO:0000256" key="3">
    <source>
        <dbReference type="ARBA" id="ARBA00023125"/>
    </source>
</evidence>
<gene>
    <name evidence="8" type="ORF">AB433_08760</name>
</gene>